<dbReference type="NCBIfam" id="NF002317">
    <property type="entry name" value="PRK01250.1"/>
    <property type="match status" value="1"/>
</dbReference>
<comment type="subunit">
    <text evidence="5">Homohexamer.</text>
</comment>
<dbReference type="EC" id="3.6.1.1" evidence="5"/>
<gene>
    <name evidence="5" type="primary">ppa</name>
</gene>
<dbReference type="InterPro" id="IPR036649">
    <property type="entry name" value="Pyrophosphatase_sf"/>
</dbReference>
<comment type="similarity">
    <text evidence="5">Belongs to the PPase family.</text>
</comment>
<dbReference type="GO" id="GO:0004427">
    <property type="term" value="F:inorganic diphosphate phosphatase activity"/>
    <property type="evidence" value="ECO:0007669"/>
    <property type="project" value="UniProtKB-UniRule"/>
</dbReference>
<evidence type="ECO:0000256" key="5">
    <source>
        <dbReference type="HAMAP-Rule" id="MF_00209"/>
    </source>
</evidence>
<dbReference type="AlphaFoldDB" id="A0A1B8RAM2"/>
<feature type="binding site" evidence="5">
    <location>
        <position position="44"/>
    </location>
    <ligand>
        <name>substrate</name>
    </ligand>
</feature>
<name>A0A1B8RAM2_RHILT</name>
<feature type="binding site" evidence="5">
    <location>
        <position position="71"/>
    </location>
    <ligand>
        <name>Mg(2+)</name>
        <dbReference type="ChEBI" id="CHEBI:18420"/>
        <label>2</label>
    </ligand>
</feature>
<feature type="binding site" evidence="5">
    <location>
        <position position="103"/>
    </location>
    <ligand>
        <name>Mg(2+)</name>
        <dbReference type="ChEBI" id="CHEBI:18420"/>
        <label>1</label>
    </ligand>
</feature>
<accession>A0A1B8RAM2</accession>
<sequence>MRIDSISIGKNPPDDVNVIVEVPVGGQPIEYKMNKESGALVVERFLSTPMAYPGNYGFVPHTMSEDGDSIDVLIVDTRPLVERCVINVRPIGVLVMEENGRKDEKIIAVPMANLTRLYDKVRDYTDLPEISLKQIEYFFSYYKDLKPGEWVKIAGWKDVNVAKKMILEAAGRYNSKT</sequence>
<organism evidence="6">
    <name type="scientific">Rhizobium leguminosarum bv. trifolii</name>
    <dbReference type="NCBI Taxonomy" id="386"/>
    <lineage>
        <taxon>Bacteria</taxon>
        <taxon>Pseudomonadati</taxon>
        <taxon>Pseudomonadota</taxon>
        <taxon>Alphaproteobacteria</taxon>
        <taxon>Hyphomicrobiales</taxon>
        <taxon>Rhizobiaceae</taxon>
        <taxon>Rhizobium/Agrobacterium group</taxon>
        <taxon>Rhizobium</taxon>
    </lineage>
</organism>
<feature type="binding site" evidence="5">
    <location>
        <position position="71"/>
    </location>
    <ligand>
        <name>Mg(2+)</name>
        <dbReference type="ChEBI" id="CHEBI:18420"/>
        <label>1</label>
    </ligand>
</feature>
<keyword evidence="3 5" id="KW-0378">Hydrolase</keyword>
<comment type="caution">
    <text evidence="5">Lacks conserved residue(s) required for the propagation of feature annotation.</text>
</comment>
<dbReference type="HAMAP" id="MF_00209">
    <property type="entry name" value="Inorganic_PPase"/>
    <property type="match status" value="1"/>
</dbReference>
<keyword evidence="2 5" id="KW-0479">Metal-binding</keyword>
<reference evidence="6" key="1">
    <citation type="journal article" date="2015" name="BMC Genomics">
        <title>Transcriptome profiling of a Rhizobium leguminosarum bv. trifolii rosR mutant reveals the role of the transcriptional regulator RosR in motility, synthesis of cell-surface components, and other cellular processes.</title>
        <authorList>
            <person name="Rachwal K."/>
            <person name="Matczynska E."/>
            <person name="Janczarek M."/>
        </authorList>
    </citation>
    <scope>NUCLEOTIDE SEQUENCE</scope>
    <source>
        <strain evidence="6">Rt24.2</strain>
    </source>
</reference>
<feature type="binding site" evidence="5">
    <location>
        <position position="56"/>
    </location>
    <ligand>
        <name>substrate</name>
    </ligand>
</feature>
<evidence type="ECO:0000256" key="2">
    <source>
        <dbReference type="ARBA" id="ARBA00022723"/>
    </source>
</evidence>
<feature type="binding site" evidence="5">
    <location>
        <position position="142"/>
    </location>
    <ligand>
        <name>substrate</name>
    </ligand>
</feature>
<dbReference type="RefSeq" id="WP_065276858.1">
    <property type="nucleotide sequence ID" value="NZ_MAMO01000039.1"/>
</dbReference>
<dbReference type="GO" id="GO:0000287">
    <property type="term" value="F:magnesium ion binding"/>
    <property type="evidence" value="ECO:0007669"/>
    <property type="project" value="UniProtKB-UniRule"/>
</dbReference>
<dbReference type="GeneID" id="61428940"/>
<protein>
    <recommendedName>
        <fullName evidence="5">Inorganic pyrophosphatase</fullName>
        <ecNumber evidence="5">3.6.1.1</ecNumber>
    </recommendedName>
    <alternativeName>
        <fullName evidence="5">Pyrophosphate phospho-hydrolase</fullName>
        <shortName evidence="5">PPase</shortName>
    </alternativeName>
</protein>
<dbReference type="InterPro" id="IPR008162">
    <property type="entry name" value="Pyrophosphatase"/>
</dbReference>
<dbReference type="PANTHER" id="PTHR10286">
    <property type="entry name" value="INORGANIC PYROPHOSPHATASE"/>
    <property type="match status" value="1"/>
</dbReference>
<comment type="cofactor">
    <cofactor evidence="1 5">
        <name>Mg(2+)</name>
        <dbReference type="ChEBI" id="CHEBI:18420"/>
    </cofactor>
</comment>
<evidence type="ECO:0000256" key="1">
    <source>
        <dbReference type="ARBA" id="ARBA00001946"/>
    </source>
</evidence>
<dbReference type="Gene3D" id="3.90.80.10">
    <property type="entry name" value="Inorganic pyrophosphatase"/>
    <property type="match status" value="1"/>
</dbReference>
<dbReference type="GO" id="GO:0006796">
    <property type="term" value="P:phosphate-containing compound metabolic process"/>
    <property type="evidence" value="ECO:0007669"/>
    <property type="project" value="InterPro"/>
</dbReference>
<keyword evidence="4 5" id="KW-0460">Magnesium</keyword>
<evidence type="ECO:0000256" key="4">
    <source>
        <dbReference type="ARBA" id="ARBA00022842"/>
    </source>
</evidence>
<dbReference type="GO" id="GO:0005737">
    <property type="term" value="C:cytoplasm"/>
    <property type="evidence" value="ECO:0007669"/>
    <property type="project" value="UniProtKB-SubCell"/>
</dbReference>
<keyword evidence="5" id="KW-0963">Cytoplasm</keyword>
<comment type="catalytic activity">
    <reaction evidence="5">
        <text>diphosphate + H2O = 2 phosphate + H(+)</text>
        <dbReference type="Rhea" id="RHEA:24576"/>
        <dbReference type="ChEBI" id="CHEBI:15377"/>
        <dbReference type="ChEBI" id="CHEBI:15378"/>
        <dbReference type="ChEBI" id="CHEBI:33019"/>
        <dbReference type="ChEBI" id="CHEBI:43474"/>
        <dbReference type="EC" id="3.6.1.1"/>
    </reaction>
</comment>
<dbReference type="CDD" id="cd00412">
    <property type="entry name" value="pyrophosphatase"/>
    <property type="match status" value="1"/>
</dbReference>
<dbReference type="EMBL" id="KX488920">
    <property type="protein sequence ID" value="AOO91284.1"/>
    <property type="molecule type" value="Genomic_DNA"/>
</dbReference>
<dbReference type="SUPFAM" id="SSF50324">
    <property type="entry name" value="Inorganic pyrophosphatase"/>
    <property type="match status" value="1"/>
</dbReference>
<evidence type="ECO:0000313" key="6">
    <source>
        <dbReference type="EMBL" id="AOO91284.1"/>
    </source>
</evidence>
<feature type="binding site" evidence="5">
    <location>
        <position position="66"/>
    </location>
    <ligand>
        <name>Mg(2+)</name>
        <dbReference type="ChEBI" id="CHEBI:18420"/>
        <label>1</label>
    </ligand>
</feature>
<reference evidence="6" key="2">
    <citation type="journal article" date="2016" name="Front. Microbiol.">
        <title>The Regulatory Protein RosR Affects Rhizobium leguminosarum bv. trifolii Protein Profiles, Cell Surface Properties, and Symbiosis with Clover.</title>
        <authorList>
            <person name="Rachwal K."/>
            <person name="Boguszewska A."/>
            <person name="Kopcinska J."/>
            <person name="Karas M."/>
            <person name="Tchorzewski M."/>
            <person name="Janczarek M."/>
        </authorList>
    </citation>
    <scope>NUCLEOTIDE SEQUENCE</scope>
    <source>
        <strain evidence="6">Rt24.2</strain>
    </source>
</reference>
<evidence type="ECO:0000256" key="3">
    <source>
        <dbReference type="ARBA" id="ARBA00022801"/>
    </source>
</evidence>
<comment type="subcellular location">
    <subcellularLocation>
        <location evidence="5">Cytoplasm</location>
    </subcellularLocation>
</comment>
<proteinExistence type="inferred from homology"/>
<dbReference type="Pfam" id="PF00719">
    <property type="entry name" value="Pyrophosphatase"/>
    <property type="match status" value="1"/>
</dbReference>
<comment type="function">
    <text evidence="5">Catalyzes the hydrolysis of inorganic pyrophosphate (PPi) forming two phosphate ions.</text>
</comment>